<evidence type="ECO:0000313" key="2">
    <source>
        <dbReference type="EMBL" id="CAE8692730.1"/>
    </source>
</evidence>
<evidence type="ECO:0000313" key="3">
    <source>
        <dbReference type="Proteomes" id="UP000626109"/>
    </source>
</evidence>
<protein>
    <submittedName>
        <fullName evidence="2">Uncharacterized protein</fullName>
    </submittedName>
</protein>
<feature type="compositionally biased region" description="Polar residues" evidence="1">
    <location>
        <begin position="190"/>
        <end position="205"/>
    </location>
</feature>
<dbReference type="AlphaFoldDB" id="A0A813K1W1"/>
<gene>
    <name evidence="2" type="ORF">PGLA2088_LOCUS28017</name>
</gene>
<sequence length="213" mass="23466">DEKMPAVDKNNGVTSPHARTTYTWGDLESIKSKAACAIDRCEFLNSSRNKFTEFRAAEAGKIGFAIRSRSQPHLLMSKTLSTGLEDASSLLDAQQKRVSEAKTGLKRLDAVNKYVIDKEKHTGGEEGQKAAENSAKSTQLFKRPYPLYAELYNLRTHELGKPREQPLGPCTLLQAYQPNPAALRHGMQGTHLSSMNSMAKSTKSVKSPKAAEE</sequence>
<reference evidence="2" key="1">
    <citation type="submission" date="2021-02" db="EMBL/GenBank/DDBJ databases">
        <authorList>
            <person name="Dougan E. K."/>
            <person name="Rhodes N."/>
            <person name="Thang M."/>
            <person name="Chan C."/>
        </authorList>
    </citation>
    <scope>NUCLEOTIDE SEQUENCE</scope>
</reference>
<feature type="region of interest" description="Disordered" evidence="1">
    <location>
        <begin position="183"/>
        <end position="213"/>
    </location>
</feature>
<dbReference type="Proteomes" id="UP000626109">
    <property type="component" value="Unassembled WGS sequence"/>
</dbReference>
<dbReference type="EMBL" id="CAJNNW010027697">
    <property type="protein sequence ID" value="CAE8692730.1"/>
    <property type="molecule type" value="Genomic_DNA"/>
</dbReference>
<feature type="non-terminal residue" evidence="2">
    <location>
        <position position="1"/>
    </location>
</feature>
<accession>A0A813K1W1</accession>
<organism evidence="2 3">
    <name type="scientific">Polarella glacialis</name>
    <name type="common">Dinoflagellate</name>
    <dbReference type="NCBI Taxonomy" id="89957"/>
    <lineage>
        <taxon>Eukaryota</taxon>
        <taxon>Sar</taxon>
        <taxon>Alveolata</taxon>
        <taxon>Dinophyceae</taxon>
        <taxon>Suessiales</taxon>
        <taxon>Suessiaceae</taxon>
        <taxon>Polarella</taxon>
    </lineage>
</organism>
<name>A0A813K1W1_POLGL</name>
<comment type="caution">
    <text evidence="2">The sequence shown here is derived from an EMBL/GenBank/DDBJ whole genome shotgun (WGS) entry which is preliminary data.</text>
</comment>
<evidence type="ECO:0000256" key="1">
    <source>
        <dbReference type="SAM" id="MobiDB-lite"/>
    </source>
</evidence>
<proteinExistence type="predicted"/>